<evidence type="ECO:0000313" key="2">
    <source>
        <dbReference type="EMBL" id="OXC80733.1"/>
    </source>
</evidence>
<name>A0A226XBS0_CABSO</name>
<organism evidence="2 3">
    <name type="scientific">Caballeronia sordidicola</name>
    <name type="common">Burkholderia sordidicola</name>
    <dbReference type="NCBI Taxonomy" id="196367"/>
    <lineage>
        <taxon>Bacteria</taxon>
        <taxon>Pseudomonadati</taxon>
        <taxon>Pseudomonadota</taxon>
        <taxon>Betaproteobacteria</taxon>
        <taxon>Burkholderiales</taxon>
        <taxon>Burkholderiaceae</taxon>
        <taxon>Caballeronia</taxon>
    </lineage>
</organism>
<dbReference type="CDD" id="cd07042">
    <property type="entry name" value="STAS_SulP_like_sulfate_transporter"/>
    <property type="match status" value="1"/>
</dbReference>
<accession>A0A226XBS0</accession>
<evidence type="ECO:0000259" key="1">
    <source>
        <dbReference type="PROSITE" id="PS50801"/>
    </source>
</evidence>
<dbReference type="EMBL" id="MTHB01000005">
    <property type="protein sequence ID" value="OXC80733.1"/>
    <property type="molecule type" value="Genomic_DNA"/>
</dbReference>
<evidence type="ECO:0000313" key="3">
    <source>
        <dbReference type="Proteomes" id="UP000214720"/>
    </source>
</evidence>
<protein>
    <submittedName>
        <fullName evidence="2">Sulfate transporter/antisigma-factor antagonist STAS:sulfate transporter</fullName>
    </submittedName>
</protein>
<dbReference type="Gene3D" id="3.30.750.24">
    <property type="entry name" value="STAS domain"/>
    <property type="match status" value="1"/>
</dbReference>
<dbReference type="Proteomes" id="UP000214720">
    <property type="component" value="Unassembled WGS sequence"/>
</dbReference>
<comment type="caution">
    <text evidence="2">The sequence shown here is derived from an EMBL/GenBank/DDBJ whole genome shotgun (WGS) entry which is preliminary data.</text>
</comment>
<proteinExistence type="predicted"/>
<dbReference type="InterPro" id="IPR036513">
    <property type="entry name" value="STAS_dom_sf"/>
</dbReference>
<dbReference type="PROSITE" id="PS50801">
    <property type="entry name" value="STAS"/>
    <property type="match status" value="1"/>
</dbReference>
<sequence length="165" mass="17683">MGCATLFRKRGDISPTHTTGDFAGIATTCLAGRCLGPITDIDVTAADMLSGLHHELETANIALYFAELKGPVKDRLRTYGLFAMFVETHFFETVTDAVRMPYSTALTGRASDGLARLLPAPPAKGCVHDWVSPAVRLAASLKRTCSTLVRMARSSHGTIGRTITS</sequence>
<dbReference type="Pfam" id="PF01740">
    <property type="entry name" value="STAS"/>
    <property type="match status" value="1"/>
</dbReference>
<dbReference type="SUPFAM" id="SSF52091">
    <property type="entry name" value="SpoIIaa-like"/>
    <property type="match status" value="1"/>
</dbReference>
<dbReference type="InterPro" id="IPR002645">
    <property type="entry name" value="STAS_dom"/>
</dbReference>
<feature type="domain" description="STAS" evidence="1">
    <location>
        <begin position="35"/>
        <end position="101"/>
    </location>
</feature>
<gene>
    <name evidence="2" type="ORF">BSU04_00235</name>
</gene>
<reference evidence="3" key="1">
    <citation type="submission" date="2017-01" db="EMBL/GenBank/DDBJ databases">
        <title>Genome Analysis of Deinococcus marmoris KOPRI26562.</title>
        <authorList>
            <person name="Kim J.H."/>
            <person name="Oh H.-M."/>
        </authorList>
    </citation>
    <scope>NUCLEOTIDE SEQUENCE [LARGE SCALE GENOMIC DNA]</scope>
    <source>
        <strain evidence="3">PAMC 26633</strain>
    </source>
</reference>
<dbReference type="AlphaFoldDB" id="A0A226XBS0"/>